<protein>
    <submittedName>
        <fullName evidence="2">Uncharacterized protein</fullName>
    </submittedName>
</protein>
<gene>
    <name evidence="2" type="ORF">g.9576</name>
</gene>
<reference evidence="2" key="1">
    <citation type="submission" date="2015-11" db="EMBL/GenBank/DDBJ databases">
        <title>De novo transcriptome assembly of four potential Pierce s Disease insect vectors from Arizona vineyards.</title>
        <authorList>
            <person name="Tassone E.E."/>
        </authorList>
    </citation>
    <scope>NUCLEOTIDE SEQUENCE</scope>
</reference>
<proteinExistence type="predicted"/>
<accession>A0A1B6KXC3</accession>
<evidence type="ECO:0000256" key="1">
    <source>
        <dbReference type="SAM" id="Phobius"/>
    </source>
</evidence>
<keyword evidence="1" id="KW-0472">Membrane</keyword>
<keyword evidence="1" id="KW-0812">Transmembrane</keyword>
<dbReference type="EMBL" id="GEBQ01023895">
    <property type="protein sequence ID" value="JAT16082.1"/>
    <property type="molecule type" value="Transcribed_RNA"/>
</dbReference>
<dbReference type="AlphaFoldDB" id="A0A1B6KXC3"/>
<feature type="transmembrane region" description="Helical" evidence="1">
    <location>
        <begin position="28"/>
        <end position="55"/>
    </location>
</feature>
<keyword evidence="1" id="KW-1133">Transmembrane helix</keyword>
<feature type="non-terminal residue" evidence="2">
    <location>
        <position position="1"/>
    </location>
</feature>
<name>A0A1B6KXC3_9HEMI</name>
<organism evidence="2">
    <name type="scientific">Graphocephala atropunctata</name>
    <dbReference type="NCBI Taxonomy" id="36148"/>
    <lineage>
        <taxon>Eukaryota</taxon>
        <taxon>Metazoa</taxon>
        <taxon>Ecdysozoa</taxon>
        <taxon>Arthropoda</taxon>
        <taxon>Hexapoda</taxon>
        <taxon>Insecta</taxon>
        <taxon>Pterygota</taxon>
        <taxon>Neoptera</taxon>
        <taxon>Paraneoptera</taxon>
        <taxon>Hemiptera</taxon>
        <taxon>Auchenorrhyncha</taxon>
        <taxon>Membracoidea</taxon>
        <taxon>Cicadellidae</taxon>
        <taxon>Cicadellinae</taxon>
        <taxon>Cicadellini</taxon>
        <taxon>Graphocephala</taxon>
    </lineage>
</organism>
<sequence>DNNSRFYGSAIKWLYITFKKLCRFNFPVHLLVLFVAVPMMIALALGVLVACSAVYSYPMAGPQPRPLAAPAPYAAPAPQPAPSARPSHLGGGYGLGYGLGYPYGYGVEEVIVEGPIFEYPGPHARYG</sequence>
<evidence type="ECO:0000313" key="2">
    <source>
        <dbReference type="EMBL" id="JAT16082.1"/>
    </source>
</evidence>